<reference evidence="2 3" key="1">
    <citation type="submission" date="2018-05" db="EMBL/GenBank/DDBJ databases">
        <title>Abyssibacter profundi OUC007T gen. nov., sp. nov, a marine bacterium isolated from seawater of the Mariana Trench.</title>
        <authorList>
            <person name="Zhou S."/>
        </authorList>
    </citation>
    <scope>NUCLEOTIDE SEQUENCE [LARGE SCALE GENOMIC DNA]</scope>
    <source>
        <strain evidence="2 3">OUC007</strain>
    </source>
</reference>
<protein>
    <submittedName>
        <fullName evidence="2">Alpha-amylase</fullName>
    </submittedName>
</protein>
<keyword evidence="1" id="KW-0732">Signal</keyword>
<evidence type="ECO:0000256" key="1">
    <source>
        <dbReference type="SAM" id="SignalP"/>
    </source>
</evidence>
<dbReference type="EMBL" id="QEQK01000007">
    <property type="protein sequence ID" value="PWN55959.1"/>
    <property type="molecule type" value="Genomic_DNA"/>
</dbReference>
<sequence length="364" mass="39421">MPRLISTLHATVLGLALPCLAIGHEGATHDTADASPRPDAHAPIGVMAEHTHAAGEFMLSYRFAVMNMAGNRDGTDALSADEIATQTPNRFAGQPGQPPTLRVVPENMVMQMHMLGAMWAPSDRLTLMAMLPYLRKHMDHLTYAGGSGTTQLGRFTTVSEGLGDVSLGALASIVKTPVERLHTSFAIVAPTGDDEETAQVLAPNGMRPTLRLPYPMQNGSGAWAVRPGATYVRDAPTWSWGLQYQGTLYVSDADAGYQRGDVHQMTSWLAARLAPSLSMSVRLQLETEADIAGMDPAIRAPVQTADPARQGGERAETLFGANWQPRAAPAHRLALEAGYTVWQDLNGPQLERRQRLIMGYQYSW</sequence>
<feature type="signal peptide" evidence="1">
    <location>
        <begin position="1"/>
        <end position="21"/>
    </location>
</feature>
<proteinExistence type="predicted"/>
<keyword evidence="3" id="KW-1185">Reference proteome</keyword>
<gene>
    <name evidence="2" type="ORF">DEH80_09020</name>
</gene>
<organism evidence="2 3">
    <name type="scientific">Abyssibacter profundi</name>
    <dbReference type="NCBI Taxonomy" id="2182787"/>
    <lineage>
        <taxon>Bacteria</taxon>
        <taxon>Pseudomonadati</taxon>
        <taxon>Pseudomonadota</taxon>
        <taxon>Gammaproteobacteria</taxon>
        <taxon>Chromatiales</taxon>
        <taxon>Oceanococcaceae</taxon>
        <taxon>Abyssibacter</taxon>
    </lineage>
</organism>
<dbReference type="OrthoDB" id="5450709at2"/>
<accession>A0A363UKL2</accession>
<name>A0A363UKL2_9GAMM</name>
<evidence type="ECO:0000313" key="3">
    <source>
        <dbReference type="Proteomes" id="UP000251800"/>
    </source>
</evidence>
<dbReference type="RefSeq" id="WP_109720174.1">
    <property type="nucleotide sequence ID" value="NZ_QEQK01000007.1"/>
</dbReference>
<feature type="chain" id="PRO_5016726701" evidence="1">
    <location>
        <begin position="22"/>
        <end position="364"/>
    </location>
</feature>
<dbReference type="AlphaFoldDB" id="A0A363UKL2"/>
<dbReference type="Proteomes" id="UP000251800">
    <property type="component" value="Unassembled WGS sequence"/>
</dbReference>
<evidence type="ECO:0000313" key="2">
    <source>
        <dbReference type="EMBL" id="PWN55959.1"/>
    </source>
</evidence>
<comment type="caution">
    <text evidence="2">The sequence shown here is derived from an EMBL/GenBank/DDBJ whole genome shotgun (WGS) entry which is preliminary data.</text>
</comment>